<evidence type="ECO:0000256" key="1">
    <source>
        <dbReference type="ARBA" id="ARBA00009431"/>
    </source>
</evidence>
<dbReference type="SUPFAM" id="SSF53474">
    <property type="entry name" value="alpha/beta-Hydrolases"/>
    <property type="match status" value="1"/>
</dbReference>
<proteinExistence type="inferred from homology"/>
<organism evidence="2 3">
    <name type="scientific">Castilleja foliolosa</name>
    <dbReference type="NCBI Taxonomy" id="1961234"/>
    <lineage>
        <taxon>Eukaryota</taxon>
        <taxon>Viridiplantae</taxon>
        <taxon>Streptophyta</taxon>
        <taxon>Embryophyta</taxon>
        <taxon>Tracheophyta</taxon>
        <taxon>Spermatophyta</taxon>
        <taxon>Magnoliopsida</taxon>
        <taxon>eudicotyledons</taxon>
        <taxon>Gunneridae</taxon>
        <taxon>Pentapetalae</taxon>
        <taxon>asterids</taxon>
        <taxon>lamiids</taxon>
        <taxon>Lamiales</taxon>
        <taxon>Orobanchaceae</taxon>
        <taxon>Pedicularideae</taxon>
        <taxon>Castillejinae</taxon>
        <taxon>Castilleja</taxon>
    </lineage>
</organism>
<accession>A0ABD3D0C7</accession>
<dbReference type="EMBL" id="JAVIJP010000028">
    <property type="protein sequence ID" value="KAL3634759.1"/>
    <property type="molecule type" value="Genomic_DNA"/>
</dbReference>
<dbReference type="InterPro" id="IPR029058">
    <property type="entry name" value="AB_hydrolase_fold"/>
</dbReference>
<comment type="caution">
    <text evidence="2">The sequence shown here is derived from an EMBL/GenBank/DDBJ whole genome shotgun (WGS) entry which is preliminary data.</text>
</comment>
<dbReference type="Proteomes" id="UP001632038">
    <property type="component" value="Unassembled WGS sequence"/>
</dbReference>
<protein>
    <submittedName>
        <fullName evidence="2">Uncharacterized protein</fullName>
    </submittedName>
</protein>
<keyword evidence="3" id="KW-1185">Reference proteome</keyword>
<reference evidence="3" key="1">
    <citation type="journal article" date="2024" name="IScience">
        <title>Strigolactones Initiate the Formation of Haustorium-like Structures in Castilleja.</title>
        <authorList>
            <person name="Buerger M."/>
            <person name="Peterson D."/>
            <person name="Chory J."/>
        </authorList>
    </citation>
    <scope>NUCLEOTIDE SEQUENCE [LARGE SCALE GENOMIC DNA]</scope>
</reference>
<dbReference type="AlphaFoldDB" id="A0ABD3D0C7"/>
<comment type="similarity">
    <text evidence="1">Belongs to the peptidase S10 family.</text>
</comment>
<evidence type="ECO:0000313" key="2">
    <source>
        <dbReference type="EMBL" id="KAL3634759.1"/>
    </source>
</evidence>
<sequence>MGRGLMKAGTCGKKIKIEVDPAIGRPKERVESAKFSSQIIGPITRNCKKVIDKVNSDIGDFVDYYDVTLDVCSSSVSQQSHQVINQMQNEPKIDVCNEEETYAYLNRKDVMLALHARILGVEKWFHCTDDVKYDM</sequence>
<dbReference type="Gene3D" id="6.10.250.940">
    <property type="match status" value="1"/>
</dbReference>
<gene>
    <name evidence="2" type="ORF">CASFOL_021813</name>
</gene>
<name>A0ABD3D0C7_9LAMI</name>
<dbReference type="InterPro" id="IPR001563">
    <property type="entry name" value="Peptidase_S10"/>
</dbReference>
<evidence type="ECO:0000313" key="3">
    <source>
        <dbReference type="Proteomes" id="UP001632038"/>
    </source>
</evidence>
<dbReference type="Pfam" id="PF00450">
    <property type="entry name" value="Peptidase_S10"/>
    <property type="match status" value="1"/>
</dbReference>